<dbReference type="InterPro" id="IPR013249">
    <property type="entry name" value="RNA_pol_sigma70_r4_t2"/>
</dbReference>
<gene>
    <name evidence="8" type="ORF">CAP_3151</name>
</gene>
<dbReference type="SUPFAM" id="SSF88946">
    <property type="entry name" value="Sigma2 domain of RNA polymerase sigma factors"/>
    <property type="match status" value="1"/>
</dbReference>
<evidence type="ECO:0000313" key="8">
    <source>
        <dbReference type="EMBL" id="EYF05603.1"/>
    </source>
</evidence>
<dbReference type="GO" id="GO:0006352">
    <property type="term" value="P:DNA-templated transcription initiation"/>
    <property type="evidence" value="ECO:0007669"/>
    <property type="project" value="InterPro"/>
</dbReference>
<feature type="region of interest" description="Disordered" evidence="5">
    <location>
        <begin position="1"/>
        <end position="68"/>
    </location>
</feature>
<dbReference type="AlphaFoldDB" id="A0A017T8N0"/>
<dbReference type="PANTHER" id="PTHR43133:SF25">
    <property type="entry name" value="RNA POLYMERASE SIGMA FACTOR RFAY-RELATED"/>
    <property type="match status" value="1"/>
</dbReference>
<dbReference type="EMBL" id="ASRX01000022">
    <property type="protein sequence ID" value="EYF05603.1"/>
    <property type="molecule type" value="Genomic_DNA"/>
</dbReference>
<dbReference type="PANTHER" id="PTHR43133">
    <property type="entry name" value="RNA POLYMERASE ECF-TYPE SIGMA FACTO"/>
    <property type="match status" value="1"/>
</dbReference>
<dbReference type="SUPFAM" id="SSF88659">
    <property type="entry name" value="Sigma3 and sigma4 domains of RNA polymerase sigma factors"/>
    <property type="match status" value="1"/>
</dbReference>
<evidence type="ECO:0000259" key="7">
    <source>
        <dbReference type="Pfam" id="PF08281"/>
    </source>
</evidence>
<feature type="compositionally biased region" description="Polar residues" evidence="5">
    <location>
        <begin position="21"/>
        <end position="31"/>
    </location>
</feature>
<keyword evidence="2" id="KW-0805">Transcription regulation</keyword>
<feature type="compositionally biased region" description="Low complexity" evidence="5">
    <location>
        <begin position="1"/>
        <end position="20"/>
    </location>
</feature>
<dbReference type="RefSeq" id="WP_052375384.1">
    <property type="nucleotide sequence ID" value="NZ_ASRX01000022.1"/>
</dbReference>
<dbReference type="Proteomes" id="UP000019678">
    <property type="component" value="Unassembled WGS sequence"/>
</dbReference>
<dbReference type="STRING" id="1192034.CAP_3151"/>
<keyword evidence="4" id="KW-0804">Transcription</keyword>
<sequence>MLARPAAQPPTRTRTRLQTPSKSQLGTSRSGQRGDEGPVSEPPPSGVRLKARAKVVSPSAPPPSGVRLKPRAKIAAVSEVRQAKGAAVSDVRQAIVRLHGEMIGHAVRLSGSESLAEDIVQDAIERALRFEASYQPGTNVRGWLHQIVFSVFISRCRRSRRERDALDKLALDPCAWTCPQEQRTVMRTLPDGMKKALAKLPAHFRGVLVMIDLEELTYKDVSFILEVPMGTVMSRLHRARRMLAEAVERMPDGPLSIAA</sequence>
<evidence type="ECO:0000256" key="1">
    <source>
        <dbReference type="ARBA" id="ARBA00010641"/>
    </source>
</evidence>
<evidence type="ECO:0000256" key="3">
    <source>
        <dbReference type="ARBA" id="ARBA00023082"/>
    </source>
</evidence>
<evidence type="ECO:0000259" key="6">
    <source>
        <dbReference type="Pfam" id="PF04542"/>
    </source>
</evidence>
<feature type="domain" description="RNA polymerase sigma-70 region 2" evidence="6">
    <location>
        <begin position="97"/>
        <end position="161"/>
    </location>
</feature>
<dbReference type="InterPro" id="IPR014284">
    <property type="entry name" value="RNA_pol_sigma-70_dom"/>
</dbReference>
<evidence type="ECO:0000256" key="2">
    <source>
        <dbReference type="ARBA" id="ARBA00023015"/>
    </source>
</evidence>
<dbReference type="InterPro" id="IPR007627">
    <property type="entry name" value="RNA_pol_sigma70_r2"/>
</dbReference>
<name>A0A017T8N0_9BACT</name>
<keyword evidence="3" id="KW-0731">Sigma factor</keyword>
<evidence type="ECO:0000256" key="5">
    <source>
        <dbReference type="SAM" id="MobiDB-lite"/>
    </source>
</evidence>
<dbReference type="GO" id="GO:0003677">
    <property type="term" value="F:DNA binding"/>
    <property type="evidence" value="ECO:0007669"/>
    <property type="project" value="InterPro"/>
</dbReference>
<accession>A0A017T8N0</accession>
<keyword evidence="9" id="KW-1185">Reference proteome</keyword>
<dbReference type="Pfam" id="PF04542">
    <property type="entry name" value="Sigma70_r2"/>
    <property type="match status" value="1"/>
</dbReference>
<dbReference type="GO" id="GO:0016987">
    <property type="term" value="F:sigma factor activity"/>
    <property type="evidence" value="ECO:0007669"/>
    <property type="project" value="UniProtKB-KW"/>
</dbReference>
<dbReference type="CDD" id="cd06171">
    <property type="entry name" value="Sigma70_r4"/>
    <property type="match status" value="1"/>
</dbReference>
<reference evidence="8 9" key="1">
    <citation type="submission" date="2013-05" db="EMBL/GenBank/DDBJ databases">
        <title>Genome assembly of Chondromyces apiculatus DSM 436.</title>
        <authorList>
            <person name="Sharma G."/>
            <person name="Khatri I."/>
            <person name="Kaur C."/>
            <person name="Mayilraj S."/>
            <person name="Subramanian S."/>
        </authorList>
    </citation>
    <scope>NUCLEOTIDE SEQUENCE [LARGE SCALE GENOMIC DNA]</scope>
    <source>
        <strain evidence="8 9">DSM 436</strain>
    </source>
</reference>
<dbReference type="InterPro" id="IPR039425">
    <property type="entry name" value="RNA_pol_sigma-70-like"/>
</dbReference>
<protein>
    <submittedName>
        <fullName evidence="8">RNA polymerase sigma-70 factor, ECF subfamily</fullName>
    </submittedName>
</protein>
<dbReference type="NCBIfam" id="TIGR02937">
    <property type="entry name" value="sigma70-ECF"/>
    <property type="match status" value="1"/>
</dbReference>
<dbReference type="InterPro" id="IPR013324">
    <property type="entry name" value="RNA_pol_sigma_r3/r4-like"/>
</dbReference>
<dbReference type="Pfam" id="PF08281">
    <property type="entry name" value="Sigma70_r4_2"/>
    <property type="match status" value="1"/>
</dbReference>
<dbReference type="InterPro" id="IPR036388">
    <property type="entry name" value="WH-like_DNA-bd_sf"/>
</dbReference>
<comment type="similarity">
    <text evidence="1">Belongs to the sigma-70 factor family. ECF subfamily.</text>
</comment>
<feature type="domain" description="RNA polymerase sigma factor 70 region 4 type 2" evidence="7">
    <location>
        <begin position="195"/>
        <end position="243"/>
    </location>
</feature>
<dbReference type="OrthoDB" id="9803470at2"/>
<comment type="caution">
    <text evidence="8">The sequence shown here is derived from an EMBL/GenBank/DDBJ whole genome shotgun (WGS) entry which is preliminary data.</text>
</comment>
<evidence type="ECO:0000313" key="9">
    <source>
        <dbReference type="Proteomes" id="UP000019678"/>
    </source>
</evidence>
<proteinExistence type="inferred from homology"/>
<evidence type="ECO:0000256" key="4">
    <source>
        <dbReference type="ARBA" id="ARBA00023163"/>
    </source>
</evidence>
<dbReference type="InterPro" id="IPR013325">
    <property type="entry name" value="RNA_pol_sigma_r2"/>
</dbReference>
<dbReference type="Gene3D" id="1.10.1740.10">
    <property type="match status" value="1"/>
</dbReference>
<dbReference type="Gene3D" id="1.10.10.10">
    <property type="entry name" value="Winged helix-like DNA-binding domain superfamily/Winged helix DNA-binding domain"/>
    <property type="match status" value="1"/>
</dbReference>
<dbReference type="eggNOG" id="COG1595">
    <property type="taxonomic scope" value="Bacteria"/>
</dbReference>
<organism evidence="8 9">
    <name type="scientific">Chondromyces apiculatus DSM 436</name>
    <dbReference type="NCBI Taxonomy" id="1192034"/>
    <lineage>
        <taxon>Bacteria</taxon>
        <taxon>Pseudomonadati</taxon>
        <taxon>Myxococcota</taxon>
        <taxon>Polyangia</taxon>
        <taxon>Polyangiales</taxon>
        <taxon>Polyangiaceae</taxon>
        <taxon>Chondromyces</taxon>
    </lineage>
</organism>